<name>A0A2S8FQI6_9BACT</name>
<evidence type="ECO:0000313" key="2">
    <source>
        <dbReference type="Proteomes" id="UP000238322"/>
    </source>
</evidence>
<sequence>MFEIDHPPLRQLYDLNRTLRQRESLLGSGLSPGLERVGLCLMSDLFRSSWSPLEKPVEAGDWCRPLNTYPFAVTGGEDTQFGLLVEKDRVTAESPVVLTVPHSGGNAEASNFIVGENLIDFLCLGYYRGYFSLEQLAFGFRDTLNAHLSPDWKPHKADVYIEMIEEEEQAVLDALIEAFDLEPSSYDLETFLELQDRHKPKLNYPPDEE</sequence>
<dbReference type="Proteomes" id="UP000238322">
    <property type="component" value="Unassembled WGS sequence"/>
</dbReference>
<comment type="caution">
    <text evidence="1">The sequence shown here is derived from an EMBL/GenBank/DDBJ whole genome shotgun (WGS) entry which is preliminary data.</text>
</comment>
<organism evidence="1 2">
    <name type="scientific">Blastopirellula marina</name>
    <dbReference type="NCBI Taxonomy" id="124"/>
    <lineage>
        <taxon>Bacteria</taxon>
        <taxon>Pseudomonadati</taxon>
        <taxon>Planctomycetota</taxon>
        <taxon>Planctomycetia</taxon>
        <taxon>Pirellulales</taxon>
        <taxon>Pirellulaceae</taxon>
        <taxon>Blastopirellula</taxon>
    </lineage>
</organism>
<dbReference type="RefSeq" id="WP_105330170.1">
    <property type="nucleotide sequence ID" value="NZ_PUHY01000010.1"/>
</dbReference>
<evidence type="ECO:0000313" key="1">
    <source>
        <dbReference type="EMBL" id="PQO34439.1"/>
    </source>
</evidence>
<accession>A0A2S8FQI6</accession>
<proteinExistence type="predicted"/>
<dbReference type="AlphaFoldDB" id="A0A2S8FQI6"/>
<reference evidence="1 2" key="1">
    <citation type="submission" date="2018-02" db="EMBL/GenBank/DDBJ databases">
        <title>Comparative genomes isolates from brazilian mangrove.</title>
        <authorList>
            <person name="Araujo J.E."/>
            <person name="Taketani R.G."/>
            <person name="Silva M.C.P."/>
            <person name="Loureco M.V."/>
            <person name="Andreote F.D."/>
        </authorList>
    </citation>
    <scope>NUCLEOTIDE SEQUENCE [LARGE SCALE GENOMIC DNA]</scope>
    <source>
        <strain evidence="1 2">Hex-1 MGV</strain>
    </source>
</reference>
<protein>
    <submittedName>
        <fullName evidence="1">Uncharacterized protein</fullName>
    </submittedName>
</protein>
<gene>
    <name evidence="1" type="ORF">C5Y83_13040</name>
</gene>
<dbReference type="EMBL" id="PUHY01000010">
    <property type="protein sequence ID" value="PQO34439.1"/>
    <property type="molecule type" value="Genomic_DNA"/>
</dbReference>
<dbReference type="OrthoDB" id="264488at2"/>